<dbReference type="InterPro" id="IPR046720">
    <property type="entry name" value="DUF6612"/>
</dbReference>
<dbReference type="Pfam" id="PF20316">
    <property type="entry name" value="DUF6612"/>
    <property type="match status" value="1"/>
</dbReference>
<feature type="signal peptide" evidence="1">
    <location>
        <begin position="1"/>
        <end position="23"/>
    </location>
</feature>
<feature type="chain" id="PRO_5013964991" description="Lipoprotein" evidence="1">
    <location>
        <begin position="24"/>
        <end position="255"/>
    </location>
</feature>
<dbReference type="RefSeq" id="WP_100024299.1">
    <property type="nucleotide sequence ID" value="NZ_CAUUPV010000008.1"/>
</dbReference>
<dbReference type="AlphaFoldDB" id="A0A2D3NT87"/>
<reference evidence="2 3" key="1">
    <citation type="submission" date="2017-11" db="EMBL/GenBank/DDBJ databases">
        <title>Genome sequencing of Fusobacterium periodonticum KCOM 1261.</title>
        <authorList>
            <person name="Kook J.-K."/>
            <person name="Park S.-N."/>
            <person name="Lim Y.K."/>
        </authorList>
    </citation>
    <scope>NUCLEOTIDE SEQUENCE [LARGE SCALE GENOMIC DNA]</scope>
    <source>
        <strain evidence="2 3">KCOM 1261</strain>
    </source>
</reference>
<evidence type="ECO:0008006" key="4">
    <source>
        <dbReference type="Google" id="ProtNLM"/>
    </source>
</evidence>
<evidence type="ECO:0000313" key="2">
    <source>
        <dbReference type="EMBL" id="ATV58617.1"/>
    </source>
</evidence>
<protein>
    <recommendedName>
        <fullName evidence="4">Lipoprotein</fullName>
    </recommendedName>
</protein>
<sequence>MKKSLKKILFTVLTVFAVFFVVACGNKEDAKINKEEVLQKSAEAYKNIKSADMLINLKMEPKKSGQPMELTMDVSITLEPIAMKMSMDIKDQNVKLNSFIKDDIMYIQNPIDNSWIKQALPEDVSNQFKNMVNSEDETYEVLKNNLDKVNIKEEGGNYIISVTKDTDFLKEAIKKQNSKVNMAGQNLDLNVDNVTLEYVVDKETYDTKSSVVAFDTNIQGQDVRMTVDSAFSNVNNIKEITVPEEALNATATPAN</sequence>
<evidence type="ECO:0000313" key="3">
    <source>
        <dbReference type="Proteomes" id="UP000230056"/>
    </source>
</evidence>
<dbReference type="EMBL" id="CP024699">
    <property type="protein sequence ID" value="ATV58617.1"/>
    <property type="molecule type" value="Genomic_DNA"/>
</dbReference>
<name>A0A2D3NT87_9FUSO</name>
<evidence type="ECO:0000256" key="1">
    <source>
        <dbReference type="SAM" id="SignalP"/>
    </source>
</evidence>
<organism evidence="2 3">
    <name type="scientific">Fusobacterium pseudoperiodonticum</name>
    <dbReference type="NCBI Taxonomy" id="2663009"/>
    <lineage>
        <taxon>Bacteria</taxon>
        <taxon>Fusobacteriati</taxon>
        <taxon>Fusobacteriota</taxon>
        <taxon>Fusobacteriia</taxon>
        <taxon>Fusobacteriales</taxon>
        <taxon>Fusobacteriaceae</taxon>
        <taxon>Fusobacterium</taxon>
    </lineage>
</organism>
<keyword evidence="1" id="KW-0732">Signal</keyword>
<dbReference type="Gene3D" id="2.50.20.20">
    <property type="match status" value="1"/>
</dbReference>
<dbReference type="Proteomes" id="UP000230056">
    <property type="component" value="Chromosome"/>
</dbReference>
<accession>A0A2D3NT87</accession>
<dbReference type="PROSITE" id="PS51257">
    <property type="entry name" value="PROKAR_LIPOPROTEIN"/>
    <property type="match status" value="1"/>
</dbReference>
<gene>
    <name evidence="2" type="ORF">CTM72_01945</name>
</gene>
<proteinExistence type="predicted"/>